<gene>
    <name evidence="3" type="ORF">EV386_3414</name>
</gene>
<evidence type="ECO:0000313" key="3">
    <source>
        <dbReference type="EMBL" id="RZS63056.1"/>
    </source>
</evidence>
<keyword evidence="4" id="KW-1185">Reference proteome</keyword>
<feature type="compositionally biased region" description="Polar residues" evidence="1">
    <location>
        <begin position="221"/>
        <end position="247"/>
    </location>
</feature>
<feature type="compositionally biased region" description="Low complexity" evidence="1">
    <location>
        <begin position="301"/>
        <end position="320"/>
    </location>
</feature>
<dbReference type="InterPro" id="IPR046096">
    <property type="entry name" value="DUF6114"/>
</dbReference>
<evidence type="ECO:0000256" key="2">
    <source>
        <dbReference type="SAM" id="Phobius"/>
    </source>
</evidence>
<dbReference type="AlphaFoldDB" id="A0A4Q7M522"/>
<keyword evidence="2" id="KW-0472">Membrane</keyword>
<feature type="transmembrane region" description="Helical" evidence="2">
    <location>
        <begin position="121"/>
        <end position="139"/>
    </location>
</feature>
<evidence type="ECO:0000313" key="4">
    <source>
        <dbReference type="Proteomes" id="UP000293852"/>
    </source>
</evidence>
<sequence>MEHAGRGLQAHRPQARCEPPGRRVLRRVRFRQWRQGRPFWGALLTVLAGVELFLSGRFDLSVGGVVLQLGFAGMQTTIIPIVVVLAGALAMAQPVHHVFYGVIALVLSVYSLVAVNGGGLGVGMALGVVGSIVVVSWMAPVAASEPPTDTEPVHAQPVADAPEDPVLLFDDGPRHDPQGMRSAAAVLAVALVAGGLTGAAPAAPGSGLCLFGFILCRSTDQDPTAGSSQAPSPTPDASGQPAPSSSEPGDGGALGGVVDGLGDAVDDLGDAVGGLLGGASDGGASDDAASDDAASDDVTSDDAASPDAAAEPPSVTVEVPPSAPLPPEEGLPLVLGGNEDPDVFAIPADLKASDLRISGLRTIALVSVPVGAGSGERRAAIKLVADHVEVVGFSLTTYTDGGAAGTRTTASSVTMDGSATMYLTSVSASGPDGEAIRLLADDPPQSVTALLLALTDPTIGLLGATSDRQVWSGFQESVWAG</sequence>
<comment type="caution">
    <text evidence="3">The sequence shown here is derived from an EMBL/GenBank/DDBJ whole genome shotgun (WGS) entry which is preliminary data.</text>
</comment>
<accession>A0A4Q7M522</accession>
<protein>
    <submittedName>
        <fullName evidence="3">Uncharacterized protein</fullName>
    </submittedName>
</protein>
<feature type="region of interest" description="Disordered" evidence="1">
    <location>
        <begin position="221"/>
        <end position="261"/>
    </location>
</feature>
<proteinExistence type="predicted"/>
<feature type="region of interest" description="Disordered" evidence="1">
    <location>
        <begin position="281"/>
        <end position="336"/>
    </location>
</feature>
<feature type="transmembrane region" description="Helical" evidence="2">
    <location>
        <begin position="39"/>
        <end position="58"/>
    </location>
</feature>
<feature type="transmembrane region" description="Helical" evidence="2">
    <location>
        <begin position="184"/>
        <end position="215"/>
    </location>
</feature>
<reference evidence="3 4" key="1">
    <citation type="submission" date="2019-02" db="EMBL/GenBank/DDBJ databases">
        <title>Sequencing the genomes of 1000 actinobacteria strains.</title>
        <authorList>
            <person name="Klenk H.-P."/>
        </authorList>
    </citation>
    <scope>NUCLEOTIDE SEQUENCE [LARGE SCALE GENOMIC DNA]</scope>
    <source>
        <strain evidence="3 4">DSM 16932</strain>
    </source>
</reference>
<feature type="transmembrane region" description="Helical" evidence="2">
    <location>
        <begin position="98"/>
        <end position="115"/>
    </location>
</feature>
<dbReference type="EMBL" id="SGWX01000001">
    <property type="protein sequence ID" value="RZS63056.1"/>
    <property type="molecule type" value="Genomic_DNA"/>
</dbReference>
<dbReference type="Proteomes" id="UP000293852">
    <property type="component" value="Unassembled WGS sequence"/>
</dbReference>
<feature type="transmembrane region" description="Helical" evidence="2">
    <location>
        <begin position="70"/>
        <end position="91"/>
    </location>
</feature>
<organism evidence="3 4">
    <name type="scientific">Xylanimonas ulmi</name>
    <dbReference type="NCBI Taxonomy" id="228973"/>
    <lineage>
        <taxon>Bacteria</taxon>
        <taxon>Bacillati</taxon>
        <taxon>Actinomycetota</taxon>
        <taxon>Actinomycetes</taxon>
        <taxon>Micrococcales</taxon>
        <taxon>Promicromonosporaceae</taxon>
        <taxon>Xylanimonas</taxon>
    </lineage>
</organism>
<keyword evidence="2" id="KW-1133">Transmembrane helix</keyword>
<feature type="compositionally biased region" description="Gly residues" evidence="1">
    <location>
        <begin position="249"/>
        <end position="259"/>
    </location>
</feature>
<feature type="compositionally biased region" description="Acidic residues" evidence="1">
    <location>
        <begin position="288"/>
        <end position="300"/>
    </location>
</feature>
<dbReference type="Pfam" id="PF19609">
    <property type="entry name" value="DUF6114"/>
    <property type="match status" value="1"/>
</dbReference>
<name>A0A4Q7M522_9MICO</name>
<keyword evidence="2" id="KW-0812">Transmembrane</keyword>
<evidence type="ECO:0000256" key="1">
    <source>
        <dbReference type="SAM" id="MobiDB-lite"/>
    </source>
</evidence>